<gene>
    <name evidence="2" type="ORF">HU200_050435</name>
</gene>
<evidence type="ECO:0000256" key="1">
    <source>
        <dbReference type="SAM" id="MobiDB-lite"/>
    </source>
</evidence>
<dbReference type="AlphaFoldDB" id="A0A835EAD4"/>
<organism evidence="2 3">
    <name type="scientific">Digitaria exilis</name>
    <dbReference type="NCBI Taxonomy" id="1010633"/>
    <lineage>
        <taxon>Eukaryota</taxon>
        <taxon>Viridiplantae</taxon>
        <taxon>Streptophyta</taxon>
        <taxon>Embryophyta</taxon>
        <taxon>Tracheophyta</taxon>
        <taxon>Spermatophyta</taxon>
        <taxon>Magnoliopsida</taxon>
        <taxon>Liliopsida</taxon>
        <taxon>Poales</taxon>
        <taxon>Poaceae</taxon>
        <taxon>PACMAD clade</taxon>
        <taxon>Panicoideae</taxon>
        <taxon>Panicodae</taxon>
        <taxon>Paniceae</taxon>
        <taxon>Anthephorinae</taxon>
        <taxon>Digitaria</taxon>
    </lineage>
</organism>
<comment type="caution">
    <text evidence="2">The sequence shown here is derived from an EMBL/GenBank/DDBJ whole genome shotgun (WGS) entry which is preliminary data.</text>
</comment>
<evidence type="ECO:0000313" key="3">
    <source>
        <dbReference type="Proteomes" id="UP000636709"/>
    </source>
</evidence>
<dbReference type="InterPro" id="IPR006734">
    <property type="entry name" value="PLATZ"/>
</dbReference>
<evidence type="ECO:0000313" key="2">
    <source>
        <dbReference type="EMBL" id="KAF8670768.1"/>
    </source>
</evidence>
<protein>
    <recommendedName>
        <fullName evidence="4">PLATZ transcription factor family protein</fullName>
    </recommendedName>
</protein>
<accession>A0A835EAD4</accession>
<dbReference type="EMBL" id="JACEFO010002250">
    <property type="protein sequence ID" value="KAF8670768.1"/>
    <property type="molecule type" value="Genomic_DNA"/>
</dbReference>
<keyword evidence="3" id="KW-1185">Reference proteome</keyword>
<sequence length="204" mass="23316">MVPSWLELLLTTQFFFNCGSHLHCSRRECNLFCIECEAPPAAFCGYCYSDHHSGHRVIQIRRSSYHEVVKVCELEDIIDISNVQTYVINSAKVVFLNERPQLRPCGALSSSPYNCEICNRTLLNEFRFCSIGCNLRGIKKDMKMPSDVANGPEYIKMEDVSTDNMMEDTRSGKEICNDDNNEEPPAKGATHHRRKGIPRRAPFF</sequence>
<proteinExistence type="predicted"/>
<dbReference type="OrthoDB" id="1908108at2759"/>
<evidence type="ECO:0008006" key="4">
    <source>
        <dbReference type="Google" id="ProtNLM"/>
    </source>
</evidence>
<reference evidence="2" key="1">
    <citation type="submission" date="2020-07" db="EMBL/GenBank/DDBJ databases">
        <title>Genome sequence and genetic diversity analysis of an under-domesticated orphan crop, white fonio (Digitaria exilis).</title>
        <authorList>
            <person name="Bennetzen J.L."/>
            <person name="Chen S."/>
            <person name="Ma X."/>
            <person name="Wang X."/>
            <person name="Yssel A.E.J."/>
            <person name="Chaluvadi S.R."/>
            <person name="Johnson M."/>
            <person name="Gangashetty P."/>
            <person name="Hamidou F."/>
            <person name="Sanogo M.D."/>
            <person name="Zwaenepoel A."/>
            <person name="Wallace J."/>
            <person name="Van De Peer Y."/>
            <person name="Van Deynze A."/>
        </authorList>
    </citation>
    <scope>NUCLEOTIDE SEQUENCE</scope>
    <source>
        <tissue evidence="2">Leaves</tissue>
    </source>
</reference>
<feature type="region of interest" description="Disordered" evidence="1">
    <location>
        <begin position="174"/>
        <end position="204"/>
    </location>
</feature>
<dbReference type="PANTHER" id="PTHR31065">
    <property type="entry name" value="PLATZ TRANSCRIPTION FACTOR FAMILY PROTEIN"/>
    <property type="match status" value="1"/>
</dbReference>
<name>A0A835EAD4_9POAL</name>
<feature type="compositionally biased region" description="Basic residues" evidence="1">
    <location>
        <begin position="189"/>
        <end position="198"/>
    </location>
</feature>
<dbReference type="Proteomes" id="UP000636709">
    <property type="component" value="Unassembled WGS sequence"/>
</dbReference>
<dbReference type="Pfam" id="PF04640">
    <property type="entry name" value="PLATZ"/>
    <property type="match status" value="1"/>
</dbReference>
<dbReference type="PANTHER" id="PTHR31065:SF7">
    <property type="entry name" value="OS01G0517800 PROTEIN"/>
    <property type="match status" value="1"/>
</dbReference>